<dbReference type="CDD" id="cd19941">
    <property type="entry name" value="TIL"/>
    <property type="match status" value="1"/>
</dbReference>
<accession>A0A1M3U1C4</accession>
<dbReference type="InterPro" id="IPR051368">
    <property type="entry name" value="SerProtInhib-TIL_Domain"/>
</dbReference>
<dbReference type="Gene3D" id="2.10.25.10">
    <property type="entry name" value="Laminin"/>
    <property type="match status" value="1"/>
</dbReference>
<evidence type="ECO:0000256" key="1">
    <source>
        <dbReference type="ARBA" id="ARBA00022690"/>
    </source>
</evidence>
<feature type="signal peptide" evidence="3">
    <location>
        <begin position="1"/>
        <end position="21"/>
    </location>
</feature>
<reference evidence="6" key="1">
    <citation type="journal article" date="2017" name="Genome Biol.">
        <title>Comparative genomics reveals high biological diversity and specific adaptations in the industrially and medically important fungal genus Aspergillus.</title>
        <authorList>
            <person name="de Vries R.P."/>
            <person name="Riley R."/>
            <person name="Wiebenga A."/>
            <person name="Aguilar-Osorio G."/>
            <person name="Amillis S."/>
            <person name="Uchima C.A."/>
            <person name="Anderluh G."/>
            <person name="Asadollahi M."/>
            <person name="Askin M."/>
            <person name="Barry K."/>
            <person name="Battaglia E."/>
            <person name="Bayram O."/>
            <person name="Benocci T."/>
            <person name="Braus-Stromeyer S.A."/>
            <person name="Caldana C."/>
            <person name="Canovas D."/>
            <person name="Cerqueira G.C."/>
            <person name="Chen F."/>
            <person name="Chen W."/>
            <person name="Choi C."/>
            <person name="Clum A."/>
            <person name="Dos Santos R.A."/>
            <person name="Damasio A.R."/>
            <person name="Diallinas G."/>
            <person name="Emri T."/>
            <person name="Fekete E."/>
            <person name="Flipphi M."/>
            <person name="Freyberg S."/>
            <person name="Gallo A."/>
            <person name="Gournas C."/>
            <person name="Habgood R."/>
            <person name="Hainaut M."/>
            <person name="Harispe M.L."/>
            <person name="Henrissat B."/>
            <person name="Hilden K.S."/>
            <person name="Hope R."/>
            <person name="Hossain A."/>
            <person name="Karabika E."/>
            <person name="Karaffa L."/>
            <person name="Karanyi Z."/>
            <person name="Krasevec N."/>
            <person name="Kuo A."/>
            <person name="Kusch H."/>
            <person name="LaButti K."/>
            <person name="Lagendijk E.L."/>
            <person name="Lapidus A."/>
            <person name="Levasseur A."/>
            <person name="Lindquist E."/>
            <person name="Lipzen A."/>
            <person name="Logrieco A.F."/>
            <person name="MacCabe A."/>
            <person name="Maekelae M.R."/>
            <person name="Malavazi I."/>
            <person name="Melin P."/>
            <person name="Meyer V."/>
            <person name="Mielnichuk N."/>
            <person name="Miskei M."/>
            <person name="Molnar A.P."/>
            <person name="Mule G."/>
            <person name="Ngan C.Y."/>
            <person name="Orejas M."/>
            <person name="Orosz E."/>
            <person name="Ouedraogo J.P."/>
            <person name="Overkamp K.M."/>
            <person name="Park H.-S."/>
            <person name="Perrone G."/>
            <person name="Piumi F."/>
            <person name="Punt P.J."/>
            <person name="Ram A.F."/>
            <person name="Ramon A."/>
            <person name="Rauscher S."/>
            <person name="Record E."/>
            <person name="Riano-Pachon D.M."/>
            <person name="Robert V."/>
            <person name="Roehrig J."/>
            <person name="Ruller R."/>
            <person name="Salamov A."/>
            <person name="Salih N.S."/>
            <person name="Samson R.A."/>
            <person name="Sandor E."/>
            <person name="Sanguinetti M."/>
            <person name="Schuetze T."/>
            <person name="Sepcic K."/>
            <person name="Shelest E."/>
            <person name="Sherlock G."/>
            <person name="Sophianopoulou V."/>
            <person name="Squina F.M."/>
            <person name="Sun H."/>
            <person name="Susca A."/>
            <person name="Todd R.B."/>
            <person name="Tsang A."/>
            <person name="Unkles S.E."/>
            <person name="van de Wiele N."/>
            <person name="van Rossen-Uffink D."/>
            <person name="Oliveira J.V."/>
            <person name="Vesth T.C."/>
            <person name="Visser J."/>
            <person name="Yu J.-H."/>
            <person name="Zhou M."/>
            <person name="Andersen M.R."/>
            <person name="Archer D.B."/>
            <person name="Baker S.E."/>
            <person name="Benoit I."/>
            <person name="Brakhage A.A."/>
            <person name="Braus G.H."/>
            <person name="Fischer R."/>
            <person name="Frisvad J.C."/>
            <person name="Goldman G.H."/>
            <person name="Houbraken J."/>
            <person name="Oakley B."/>
            <person name="Pocsi I."/>
            <person name="Scazzocchio C."/>
            <person name="Seiboth B."/>
            <person name="vanKuyk P.A."/>
            <person name="Wortman J."/>
            <person name="Dyer P.S."/>
            <person name="Grigoriev I.V."/>
        </authorList>
    </citation>
    <scope>NUCLEOTIDE SEQUENCE [LARGE SCALE GENOMIC DNA]</scope>
    <source>
        <strain evidence="6">CBS 106.47</strain>
    </source>
</reference>
<dbReference type="PANTHER" id="PTHR23259">
    <property type="entry name" value="RIDDLE"/>
    <property type="match status" value="1"/>
</dbReference>
<keyword evidence="1" id="KW-0646">Protease inhibitor</keyword>
<evidence type="ECO:0000256" key="2">
    <source>
        <dbReference type="ARBA" id="ARBA00023157"/>
    </source>
</evidence>
<dbReference type="Proteomes" id="UP000184063">
    <property type="component" value="Unassembled WGS sequence"/>
</dbReference>
<sequence>MKTFSIIFALGLLGTPLLTAATPNCGSNEVFHNCGLSCVATCSEPNPTSCPLTCIPGCECEEGYIRNDAYKCVLPTDC</sequence>
<dbReference type="PANTHER" id="PTHR23259:SF70">
    <property type="entry name" value="ACCESSORY GLAND PROTEIN ACP62F-RELATED"/>
    <property type="match status" value="1"/>
</dbReference>
<dbReference type="AlphaFoldDB" id="A0A1M3U1C4"/>
<feature type="chain" id="PRO_5012838387" description="TIL domain-containing protein" evidence="3">
    <location>
        <begin position="22"/>
        <end position="78"/>
    </location>
</feature>
<protein>
    <recommendedName>
        <fullName evidence="4">TIL domain-containing protein</fullName>
    </recommendedName>
</protein>
<evidence type="ECO:0000313" key="5">
    <source>
        <dbReference type="EMBL" id="OJZ92809.1"/>
    </source>
</evidence>
<evidence type="ECO:0000256" key="3">
    <source>
        <dbReference type="SAM" id="SignalP"/>
    </source>
</evidence>
<dbReference type="EMBL" id="KV878236">
    <property type="protein sequence ID" value="OJZ92809.1"/>
    <property type="molecule type" value="Genomic_DNA"/>
</dbReference>
<gene>
    <name evidence="5" type="ORF">ASPFODRAFT_40279</name>
</gene>
<dbReference type="Pfam" id="PF01826">
    <property type="entry name" value="TIL"/>
    <property type="match status" value="1"/>
</dbReference>
<evidence type="ECO:0000259" key="4">
    <source>
        <dbReference type="Pfam" id="PF01826"/>
    </source>
</evidence>
<dbReference type="GO" id="GO:0030414">
    <property type="term" value="F:peptidase inhibitor activity"/>
    <property type="evidence" value="ECO:0007669"/>
    <property type="project" value="UniProtKB-KW"/>
</dbReference>
<dbReference type="VEuPathDB" id="FungiDB:ASPFODRAFT_40279"/>
<organism evidence="5 6">
    <name type="scientific">Aspergillus luchuensis (strain CBS 106.47)</name>
    <dbReference type="NCBI Taxonomy" id="1137211"/>
    <lineage>
        <taxon>Eukaryota</taxon>
        <taxon>Fungi</taxon>
        <taxon>Dikarya</taxon>
        <taxon>Ascomycota</taxon>
        <taxon>Pezizomycotina</taxon>
        <taxon>Eurotiomycetes</taxon>
        <taxon>Eurotiomycetidae</taxon>
        <taxon>Eurotiales</taxon>
        <taxon>Aspergillaceae</taxon>
        <taxon>Aspergillus</taxon>
        <taxon>Aspergillus subgen. Circumdati</taxon>
    </lineage>
</organism>
<dbReference type="InterPro" id="IPR036084">
    <property type="entry name" value="Ser_inhib-like_sf"/>
</dbReference>
<dbReference type="InterPro" id="IPR002919">
    <property type="entry name" value="TIL_dom"/>
</dbReference>
<dbReference type="SUPFAM" id="SSF57567">
    <property type="entry name" value="Serine protease inhibitors"/>
    <property type="match status" value="1"/>
</dbReference>
<proteinExistence type="predicted"/>
<keyword evidence="3" id="KW-0732">Signal</keyword>
<name>A0A1M3U1C4_ASPLC</name>
<feature type="domain" description="TIL" evidence="4">
    <location>
        <begin position="25"/>
        <end position="78"/>
    </location>
</feature>
<evidence type="ECO:0000313" key="6">
    <source>
        <dbReference type="Proteomes" id="UP000184063"/>
    </source>
</evidence>
<keyword evidence="2" id="KW-1015">Disulfide bond</keyword>